<dbReference type="InterPro" id="IPR057670">
    <property type="entry name" value="SH3_retrovirus"/>
</dbReference>
<gene>
    <name evidence="4" type="ORF">Tco_1123934</name>
</gene>
<feature type="domain" description="Retroviral polymerase SH3-like" evidence="3">
    <location>
        <begin position="220"/>
        <end position="274"/>
    </location>
</feature>
<protein>
    <submittedName>
        <fullName evidence="4">Retrovirus-related pol polyprotein from transposon TNT 1-94</fullName>
    </submittedName>
</protein>
<name>A0ABQ5J522_9ASTR</name>
<reference evidence="4" key="1">
    <citation type="journal article" date="2022" name="Int. J. Mol. Sci.">
        <title>Draft Genome of Tanacetum Coccineum: Genomic Comparison of Closely Related Tanacetum-Family Plants.</title>
        <authorList>
            <person name="Yamashiro T."/>
            <person name="Shiraishi A."/>
            <person name="Nakayama K."/>
            <person name="Satake H."/>
        </authorList>
    </citation>
    <scope>NUCLEOTIDE SEQUENCE</scope>
</reference>
<dbReference type="Pfam" id="PF22936">
    <property type="entry name" value="Pol_BBD"/>
    <property type="match status" value="1"/>
</dbReference>
<feature type="domain" description="Retrovirus-related Pol polyprotein from transposon TNT 1-94-like beta-barrel" evidence="2">
    <location>
        <begin position="133"/>
        <end position="179"/>
    </location>
</feature>
<evidence type="ECO:0000259" key="2">
    <source>
        <dbReference type="Pfam" id="PF22936"/>
    </source>
</evidence>
<sequence>MVFVKSLADDTKVSIPGVERPWLSEAEDFILPNHDIGRILPLESQRNITDPSVAVTDSSATEYDSADESSVYSNPLPLLKKLDGVKINEPSLAPAKGNKTSSSSKVNSAPAGKLKNVKIKGDPPLCDIKKPIWYLVSGCSRHMTGVKSYLHKYEEQPGSKVVFRDDSTCITKCYGSLKCNGIVLTKFDEKRGTIFNSNKEVVMIAPRRISNINFLHVFGCLVYIHNLKDHLRKFDEKDDDGYLLGYSLVSKAFRVFNTRRQQTEETYHITFDESPDAIKFSKPSVDNINIAENERYSPNEYLYPYEPSQRYQTNNNDVSFIEPFKCPELVVLETEVSFDQNSQTDQSVQNDEILNDDHSENSNHTNNEQIINNILNTIFRSLNTRPL</sequence>
<keyword evidence="5" id="KW-1185">Reference proteome</keyword>
<feature type="region of interest" description="Disordered" evidence="1">
    <location>
        <begin position="90"/>
        <end position="109"/>
    </location>
</feature>
<accession>A0ABQ5J522</accession>
<evidence type="ECO:0000313" key="5">
    <source>
        <dbReference type="Proteomes" id="UP001151760"/>
    </source>
</evidence>
<comment type="caution">
    <text evidence="4">The sequence shown here is derived from an EMBL/GenBank/DDBJ whole genome shotgun (WGS) entry which is preliminary data.</text>
</comment>
<dbReference type="EMBL" id="BQNB010021545">
    <property type="protein sequence ID" value="GJU07504.1"/>
    <property type="molecule type" value="Genomic_DNA"/>
</dbReference>
<dbReference type="InterPro" id="IPR054722">
    <property type="entry name" value="PolX-like_BBD"/>
</dbReference>
<evidence type="ECO:0000313" key="4">
    <source>
        <dbReference type="EMBL" id="GJU07504.1"/>
    </source>
</evidence>
<evidence type="ECO:0000256" key="1">
    <source>
        <dbReference type="SAM" id="MobiDB-lite"/>
    </source>
</evidence>
<dbReference type="Pfam" id="PF25597">
    <property type="entry name" value="SH3_retrovirus"/>
    <property type="match status" value="1"/>
</dbReference>
<dbReference type="Proteomes" id="UP001151760">
    <property type="component" value="Unassembled WGS sequence"/>
</dbReference>
<feature type="compositionally biased region" description="Polar residues" evidence="1">
    <location>
        <begin position="98"/>
        <end position="107"/>
    </location>
</feature>
<evidence type="ECO:0000259" key="3">
    <source>
        <dbReference type="Pfam" id="PF25597"/>
    </source>
</evidence>
<reference evidence="4" key="2">
    <citation type="submission" date="2022-01" db="EMBL/GenBank/DDBJ databases">
        <authorList>
            <person name="Yamashiro T."/>
            <person name="Shiraishi A."/>
            <person name="Satake H."/>
            <person name="Nakayama K."/>
        </authorList>
    </citation>
    <scope>NUCLEOTIDE SEQUENCE</scope>
</reference>
<organism evidence="4 5">
    <name type="scientific">Tanacetum coccineum</name>
    <dbReference type="NCBI Taxonomy" id="301880"/>
    <lineage>
        <taxon>Eukaryota</taxon>
        <taxon>Viridiplantae</taxon>
        <taxon>Streptophyta</taxon>
        <taxon>Embryophyta</taxon>
        <taxon>Tracheophyta</taxon>
        <taxon>Spermatophyta</taxon>
        <taxon>Magnoliopsida</taxon>
        <taxon>eudicotyledons</taxon>
        <taxon>Gunneridae</taxon>
        <taxon>Pentapetalae</taxon>
        <taxon>asterids</taxon>
        <taxon>campanulids</taxon>
        <taxon>Asterales</taxon>
        <taxon>Asteraceae</taxon>
        <taxon>Asteroideae</taxon>
        <taxon>Anthemideae</taxon>
        <taxon>Anthemidinae</taxon>
        <taxon>Tanacetum</taxon>
    </lineage>
</organism>
<proteinExistence type="predicted"/>